<dbReference type="PANTHER" id="PTHR22941">
    <property type="entry name" value="SERPENTINE RECEPTOR"/>
    <property type="match status" value="1"/>
</dbReference>
<dbReference type="EMBL" id="HE601256">
    <property type="protein sequence ID" value="CAP22683.1"/>
    <property type="molecule type" value="Genomic_DNA"/>
</dbReference>
<dbReference type="GeneID" id="8578150"/>
<proteinExistence type="predicted"/>
<dbReference type="RefSeq" id="XP_002636155.1">
    <property type="nucleotide sequence ID" value="XM_002636109.1"/>
</dbReference>
<feature type="transmembrane region" description="Helical" evidence="1">
    <location>
        <begin position="269"/>
        <end position="292"/>
    </location>
</feature>
<evidence type="ECO:0000313" key="2">
    <source>
        <dbReference type="EMBL" id="CAP22683.1"/>
    </source>
</evidence>
<keyword evidence="3" id="KW-1185">Reference proteome</keyword>
<dbReference type="Pfam" id="PF10318">
    <property type="entry name" value="7TM_GPCR_Srh"/>
    <property type="match status" value="1"/>
</dbReference>
<reference evidence="2 3" key="1">
    <citation type="journal article" date="2003" name="PLoS Biol.">
        <title>The genome sequence of Caenorhabditis briggsae: a platform for comparative genomics.</title>
        <authorList>
            <person name="Stein L.D."/>
            <person name="Bao Z."/>
            <person name="Blasiar D."/>
            <person name="Blumenthal T."/>
            <person name="Brent M.R."/>
            <person name="Chen N."/>
            <person name="Chinwalla A."/>
            <person name="Clarke L."/>
            <person name="Clee C."/>
            <person name="Coghlan A."/>
            <person name="Coulson A."/>
            <person name="D'Eustachio P."/>
            <person name="Fitch D.H."/>
            <person name="Fulton L.A."/>
            <person name="Fulton R.E."/>
            <person name="Griffiths-Jones S."/>
            <person name="Harris T.W."/>
            <person name="Hillier L.W."/>
            <person name="Kamath R."/>
            <person name="Kuwabara P.E."/>
            <person name="Mardis E.R."/>
            <person name="Marra M.A."/>
            <person name="Miner T.L."/>
            <person name="Minx P."/>
            <person name="Mullikin J.C."/>
            <person name="Plumb R.W."/>
            <person name="Rogers J."/>
            <person name="Schein J.E."/>
            <person name="Sohrmann M."/>
            <person name="Spieth J."/>
            <person name="Stajich J.E."/>
            <person name="Wei C."/>
            <person name="Willey D."/>
            <person name="Wilson R.K."/>
            <person name="Durbin R."/>
            <person name="Waterston R.H."/>
        </authorList>
    </citation>
    <scope>NUCLEOTIDE SEQUENCE [LARGE SCALE GENOMIC DNA]</scope>
    <source>
        <strain evidence="2 3">AF16</strain>
    </source>
</reference>
<dbReference type="CTD" id="8578150"/>
<feature type="transmembrane region" description="Helical" evidence="1">
    <location>
        <begin position="188"/>
        <end position="214"/>
    </location>
</feature>
<keyword evidence="1" id="KW-0472">Membrane</keyword>
<dbReference type="PANTHER" id="PTHR22941:SF303">
    <property type="entry name" value="SERPENTINE RECEPTOR, CLASS H"/>
    <property type="match status" value="1"/>
</dbReference>
<feature type="transmembrane region" description="Helical" evidence="1">
    <location>
        <begin position="235"/>
        <end position="257"/>
    </location>
</feature>
<dbReference type="InParanoid" id="A8WQC5"/>
<feature type="transmembrane region" description="Helical" evidence="1">
    <location>
        <begin position="47"/>
        <end position="73"/>
    </location>
</feature>
<keyword evidence="1" id="KW-1133">Transmembrane helix</keyword>
<dbReference type="Proteomes" id="UP000008549">
    <property type="component" value="Unassembled WGS sequence"/>
</dbReference>
<dbReference type="WormBase" id="CBG01407">
    <property type="protein sequence ID" value="CBP25010"/>
    <property type="gene ID" value="WBGene00024653"/>
</dbReference>
<feature type="transmembrane region" description="Helical" evidence="1">
    <location>
        <begin position="133"/>
        <end position="151"/>
    </location>
</feature>
<dbReference type="InterPro" id="IPR019422">
    <property type="entry name" value="7TM_GPCR_serpentine_rcpt_Srh"/>
</dbReference>
<evidence type="ECO:0000313" key="3">
    <source>
        <dbReference type="Proteomes" id="UP000008549"/>
    </source>
</evidence>
<evidence type="ECO:0000313" key="4">
    <source>
        <dbReference type="WormBase" id="CBG01407"/>
    </source>
</evidence>
<feature type="transmembrane region" description="Helical" evidence="1">
    <location>
        <begin position="93"/>
        <end position="112"/>
    </location>
</feature>
<dbReference type="eggNOG" id="ENOG502SY7B">
    <property type="taxonomic scope" value="Eukaryota"/>
</dbReference>
<sequence>MTDSLLSSPEFVSRTFHFLTFITVPVNMLGAYCILFKTPKSMSSVKLVILNLHLCSMTLDIVFSVLIQPVVFFPAVAAYSNGVLKVFGKCAGIELYFAGTMFAVVSMSIVSVMENRFYLLFVINTLWRKIRPFVLFFNYFVACTFLIPLLLQAPNQIIAFEIIQKKFPDIPFSSYSDSLFIFSVDSSYVFLSVFLTGALTVSQINLYCFLIILNMRKLSSNGKMSQRTYHLQRRFLIAIGIQIFTPLIVLFVPATYLDFCFIFEYYNQAVNNICMILISFHGWVSAIVMMFIHEPYRKFCLNILDFQMYGKGTKPISVQSIVIH</sequence>
<organism evidence="2 3">
    <name type="scientific">Caenorhabditis briggsae</name>
    <dbReference type="NCBI Taxonomy" id="6238"/>
    <lineage>
        <taxon>Eukaryota</taxon>
        <taxon>Metazoa</taxon>
        <taxon>Ecdysozoa</taxon>
        <taxon>Nematoda</taxon>
        <taxon>Chromadorea</taxon>
        <taxon>Rhabditida</taxon>
        <taxon>Rhabditina</taxon>
        <taxon>Rhabditomorpha</taxon>
        <taxon>Rhabditoidea</taxon>
        <taxon>Rhabditidae</taxon>
        <taxon>Peloderinae</taxon>
        <taxon>Caenorhabditis</taxon>
    </lineage>
</organism>
<keyword evidence="1" id="KW-0812">Transmembrane</keyword>
<evidence type="ECO:0000256" key="1">
    <source>
        <dbReference type="SAM" id="Phobius"/>
    </source>
</evidence>
<dbReference type="AlphaFoldDB" id="A8WQC5"/>
<accession>A8WQC5</accession>
<reference evidence="2 3" key="2">
    <citation type="journal article" date="2011" name="PLoS Genet.">
        <title>Caenorhabditis briggsae recombinant inbred line genotypes reveal inter-strain incompatibility and the evolution of recombination.</title>
        <authorList>
            <person name="Ross J.A."/>
            <person name="Koboldt D.C."/>
            <person name="Staisch J.E."/>
            <person name="Chamberlin H.M."/>
            <person name="Gupta B.P."/>
            <person name="Miller R.D."/>
            <person name="Baird S.E."/>
            <person name="Haag E.S."/>
        </authorList>
    </citation>
    <scope>NUCLEOTIDE SEQUENCE [LARGE SCALE GENOMIC DNA]</scope>
    <source>
        <strain evidence="2 3">AF16</strain>
    </source>
</reference>
<name>A8WQC5_CAEBR</name>
<dbReference type="InterPro" id="IPR053220">
    <property type="entry name" value="Nematode_rcpt-like_serp_H"/>
</dbReference>
<dbReference type="OMA" id="ALTESIW"/>
<protein>
    <submittedName>
        <fullName evidence="2">Protein CBG01407</fullName>
    </submittedName>
</protein>
<dbReference type="KEGG" id="cbr:CBG_01407"/>
<dbReference type="HOGENOM" id="CLU_042960_1_1_1"/>
<gene>
    <name evidence="2 4" type="ORF">CBG01407</name>
    <name evidence="2" type="ORF">CBG_01407</name>
</gene>
<feature type="transmembrane region" description="Helical" evidence="1">
    <location>
        <begin position="15"/>
        <end position="35"/>
    </location>
</feature>